<name>A0A653DWI5_CALMS</name>
<keyword evidence="3" id="KW-1185">Reference proteome</keyword>
<evidence type="ECO:0000256" key="1">
    <source>
        <dbReference type="SAM" id="MobiDB-lite"/>
    </source>
</evidence>
<organism evidence="2 3">
    <name type="scientific">Callosobruchus maculatus</name>
    <name type="common">Southern cowpea weevil</name>
    <name type="synonym">Pulse bruchid</name>
    <dbReference type="NCBI Taxonomy" id="64391"/>
    <lineage>
        <taxon>Eukaryota</taxon>
        <taxon>Metazoa</taxon>
        <taxon>Ecdysozoa</taxon>
        <taxon>Arthropoda</taxon>
        <taxon>Hexapoda</taxon>
        <taxon>Insecta</taxon>
        <taxon>Pterygota</taxon>
        <taxon>Neoptera</taxon>
        <taxon>Endopterygota</taxon>
        <taxon>Coleoptera</taxon>
        <taxon>Polyphaga</taxon>
        <taxon>Cucujiformia</taxon>
        <taxon>Chrysomeloidea</taxon>
        <taxon>Chrysomelidae</taxon>
        <taxon>Bruchinae</taxon>
        <taxon>Bruchini</taxon>
        <taxon>Callosobruchus</taxon>
    </lineage>
</organism>
<proteinExistence type="predicted"/>
<dbReference type="EMBL" id="CAACVG010015123">
    <property type="protein sequence ID" value="VEN64120.1"/>
    <property type="molecule type" value="Genomic_DNA"/>
</dbReference>
<evidence type="ECO:0008006" key="4">
    <source>
        <dbReference type="Google" id="ProtNLM"/>
    </source>
</evidence>
<dbReference type="OrthoDB" id="6745199at2759"/>
<feature type="non-terminal residue" evidence="2">
    <location>
        <position position="548"/>
    </location>
</feature>
<feature type="non-terminal residue" evidence="2">
    <location>
        <position position="1"/>
    </location>
</feature>
<protein>
    <recommendedName>
        <fullName evidence="4">SAM domain-containing protein</fullName>
    </recommendedName>
</protein>
<reference evidence="2 3" key="1">
    <citation type="submission" date="2019-01" db="EMBL/GenBank/DDBJ databases">
        <authorList>
            <person name="Sayadi A."/>
        </authorList>
    </citation>
    <scope>NUCLEOTIDE SEQUENCE [LARGE SCALE GENOMIC DNA]</scope>
</reference>
<dbReference type="AlphaFoldDB" id="A0A653DWI5"/>
<gene>
    <name evidence="2" type="ORF">CALMAC_LOCUS20750</name>
</gene>
<accession>A0A653DWI5</accession>
<evidence type="ECO:0000313" key="3">
    <source>
        <dbReference type="Proteomes" id="UP000410492"/>
    </source>
</evidence>
<evidence type="ECO:0000313" key="2">
    <source>
        <dbReference type="EMBL" id="VEN64120.1"/>
    </source>
</evidence>
<feature type="region of interest" description="Disordered" evidence="1">
    <location>
        <begin position="70"/>
        <end position="100"/>
    </location>
</feature>
<dbReference type="Proteomes" id="UP000410492">
    <property type="component" value="Unassembled WGS sequence"/>
</dbReference>
<sequence length="548" mass="63315">REFLKKRNIPETTIAQLENEKIDGTLLLCISSEELSQFIPKLGDRIAIKNFCKEIRDENKSKKGLIDRLRSRMINTKKRRQTSDSSDEENKTKNQMFEKNTKKTRQIEIGWIHQGKQVRTKLGGGTRKTDVPKTARKNDILKIGKDLFFPNNQSTKGPLDNFLVDLKDFKMNTVDSDCDVEEIYRVTKLSRLRFYFTTEFISKNSPQKACRKKCLPIVSDSSDDGMPTIRKSQPEATLTSGAYERLLNEETKQNSGLLSPTEVGVPHVTDDFYDLVPQYEDIQATLNNELQYNDSYTTEGTEDDQTKSLTVLNITLHRGQVLKELTSSFIDMQTPINDLAIVIEMIMPNGKKEAGLDVGGVFRDALSEYWSSFYDTCTNGTYYKIPTIRDDYNQYKWEAIAKIIQVGWTHVQYFPIKLAPVFMKYCIFGYEEKSELINNFFYILSESEKDVLQRALDDFKTTDYDELLEICSTLDCKRLPNESNMKEIVFDLAHKELFQKPKYIVDCWQTVMKNCLTQETLKNIYIKSEPTTKNILNILKTPADLNET</sequence>